<evidence type="ECO:0000313" key="2">
    <source>
        <dbReference type="EMBL" id="ELQ76807.1"/>
    </source>
</evidence>
<evidence type="ECO:0000313" key="3">
    <source>
        <dbReference type="Proteomes" id="UP000011185"/>
    </source>
</evidence>
<dbReference type="HOGENOM" id="CLU_1647841_0_0_1"/>
<keyword evidence="3" id="KW-1185">Reference proteome</keyword>
<protein>
    <submittedName>
        <fullName evidence="2">Uncharacterized protein</fullName>
    </submittedName>
</protein>
<dbReference type="AlphaFoldDB" id="L7K0I8"/>
<feature type="coiled-coil region" evidence="1">
    <location>
        <begin position="82"/>
        <end position="161"/>
    </location>
</feature>
<proteinExistence type="predicted"/>
<keyword evidence="1" id="KW-0175">Coiled coil</keyword>
<dbReference type="InParanoid" id="L7K0I8"/>
<feature type="non-terminal residue" evidence="2">
    <location>
        <position position="1"/>
    </location>
</feature>
<dbReference type="VEuPathDB" id="MicrosporidiaDB:THOM_0196"/>
<dbReference type="Proteomes" id="UP000011185">
    <property type="component" value="Unassembled WGS sequence"/>
</dbReference>
<reference evidence="2 3" key="1">
    <citation type="journal article" date="2012" name="PLoS Pathog.">
        <title>The genome of the obligate intracellular parasite Trachipleistophora hominis: new insights into microsporidian genome dynamics and reductive evolution.</title>
        <authorList>
            <person name="Heinz E."/>
            <person name="Williams T.A."/>
            <person name="Nakjang S."/>
            <person name="Noel C.J."/>
            <person name="Swan D.C."/>
            <person name="Goldberg A.V."/>
            <person name="Harris S.R."/>
            <person name="Weinmaier T."/>
            <person name="Markert S."/>
            <person name="Becher D."/>
            <person name="Bernhardt J."/>
            <person name="Dagan T."/>
            <person name="Hacker C."/>
            <person name="Lucocq J.M."/>
            <person name="Schweder T."/>
            <person name="Rattei T."/>
            <person name="Hall N."/>
            <person name="Hirt R.P."/>
            <person name="Embley T.M."/>
        </authorList>
    </citation>
    <scope>NUCLEOTIDE SEQUENCE [LARGE SCALE GENOMIC DNA]</scope>
</reference>
<name>L7K0I8_TRAHO</name>
<organism evidence="2 3">
    <name type="scientific">Trachipleistophora hominis</name>
    <name type="common">Microsporidian parasite</name>
    <dbReference type="NCBI Taxonomy" id="72359"/>
    <lineage>
        <taxon>Eukaryota</taxon>
        <taxon>Fungi</taxon>
        <taxon>Fungi incertae sedis</taxon>
        <taxon>Microsporidia</taxon>
        <taxon>Pleistophoridae</taxon>
        <taxon>Trachipleistophora</taxon>
    </lineage>
</organism>
<dbReference type="STRING" id="72359.L7K0I8"/>
<dbReference type="EMBL" id="JH993813">
    <property type="protein sequence ID" value="ELQ76807.1"/>
    <property type="molecule type" value="Genomic_DNA"/>
</dbReference>
<accession>L7K0I8</accession>
<gene>
    <name evidence="2" type="ORF">THOM_0196</name>
</gene>
<evidence type="ECO:0000256" key="1">
    <source>
        <dbReference type="SAM" id="Coils"/>
    </source>
</evidence>
<sequence>VDDRKEVLDFLSALLDFSSIPVTKNDVDEVSIFKKTSFVKMAVNNTYLAIKKNKYDHRDFTIIENKLRKVNLFNKFTPHDELATLEKKLEEIEDKRVRNQSVYKEKLENVEKLKSCFQKIQATRDEEKRKIYEYERKVAHRERLIDEIKDLEIQLERSKRS</sequence>